<proteinExistence type="predicted"/>
<feature type="compositionally biased region" description="Basic residues" evidence="1">
    <location>
        <begin position="1"/>
        <end position="10"/>
    </location>
</feature>
<evidence type="ECO:0000313" key="3">
    <source>
        <dbReference type="Proteomes" id="UP001497392"/>
    </source>
</evidence>
<dbReference type="EMBL" id="CAXHTA020000008">
    <property type="protein sequence ID" value="CAL5223200.1"/>
    <property type="molecule type" value="Genomic_DNA"/>
</dbReference>
<evidence type="ECO:0000256" key="1">
    <source>
        <dbReference type="SAM" id="MobiDB-lite"/>
    </source>
</evidence>
<protein>
    <submittedName>
        <fullName evidence="2">G5675 protein</fullName>
    </submittedName>
</protein>
<comment type="caution">
    <text evidence="2">The sequence shown here is derived from an EMBL/GenBank/DDBJ whole genome shotgun (WGS) entry which is preliminary data.</text>
</comment>
<organism evidence="2 3">
    <name type="scientific">Coccomyxa viridis</name>
    <dbReference type="NCBI Taxonomy" id="1274662"/>
    <lineage>
        <taxon>Eukaryota</taxon>
        <taxon>Viridiplantae</taxon>
        <taxon>Chlorophyta</taxon>
        <taxon>core chlorophytes</taxon>
        <taxon>Trebouxiophyceae</taxon>
        <taxon>Trebouxiophyceae incertae sedis</taxon>
        <taxon>Coccomyxaceae</taxon>
        <taxon>Coccomyxa</taxon>
    </lineage>
</organism>
<feature type="region of interest" description="Disordered" evidence="1">
    <location>
        <begin position="173"/>
        <end position="199"/>
    </location>
</feature>
<feature type="compositionally biased region" description="Low complexity" evidence="1">
    <location>
        <begin position="177"/>
        <end position="198"/>
    </location>
</feature>
<dbReference type="Proteomes" id="UP001497392">
    <property type="component" value="Unassembled WGS sequence"/>
</dbReference>
<name>A0ABP1FXD3_9CHLO</name>
<accession>A0ABP1FXD3</accession>
<sequence length="324" mass="34506">MHRNAIRRAFRPPNFIEKPQPEKSKVHESQNLTTTSKQIVAQEEETDKSHSSLGIIAEPGIGSPAITMPQPLPDVHIEQSSAVPGASLPLPGQLAMSGPCALPSGGAPLLDCDIIHRIQAALIPKQIPQTAETSGKGLHDKLDGIMSRSNRSGCNLPGQWLAHGNMADVPMPKLDAPQKPAATSPAPSAAQPGQQSTAMTVGTENAQDPFSPLAGSTPAKEVGREQLPWPPQQQAGGRKLVQKRLDLQQAGPVSLNSPGAEQRPAAKECDGLHSTMLTQLELQDEEMEEVLRSPEKQLGEVMRHPASLLGITLDMAFLKSVCNV</sequence>
<evidence type="ECO:0000313" key="2">
    <source>
        <dbReference type="EMBL" id="CAL5223200.1"/>
    </source>
</evidence>
<feature type="compositionally biased region" description="Basic and acidic residues" evidence="1">
    <location>
        <begin position="19"/>
        <end position="28"/>
    </location>
</feature>
<keyword evidence="3" id="KW-1185">Reference proteome</keyword>
<reference evidence="2 3" key="1">
    <citation type="submission" date="2024-06" db="EMBL/GenBank/DDBJ databases">
        <authorList>
            <person name="Kraege A."/>
            <person name="Thomma B."/>
        </authorList>
    </citation>
    <scope>NUCLEOTIDE SEQUENCE [LARGE SCALE GENOMIC DNA]</scope>
</reference>
<gene>
    <name evidence="2" type="primary">g5675</name>
    <name evidence="2" type="ORF">VP750_LOCUS4859</name>
</gene>
<feature type="region of interest" description="Disordered" evidence="1">
    <location>
        <begin position="1"/>
        <end position="33"/>
    </location>
</feature>